<sequence length="67" mass="7973">MNVKTFYAWSEKKLDERINYFLQQESTEIIDIKFASPLLYFSAMVIYIEKDGSHPSSFGFQNRRQSQ</sequence>
<dbReference type="EMBL" id="RAPK01000006">
    <property type="protein sequence ID" value="RKD75930.1"/>
    <property type="molecule type" value="Genomic_DNA"/>
</dbReference>
<dbReference type="RefSeq" id="WP_120191355.1">
    <property type="nucleotide sequence ID" value="NZ_RAPK01000006.1"/>
</dbReference>
<comment type="caution">
    <text evidence="1">The sequence shown here is derived from an EMBL/GenBank/DDBJ whole genome shotgun (WGS) entry which is preliminary data.</text>
</comment>
<gene>
    <name evidence="1" type="ORF">ATL39_0140</name>
</gene>
<protein>
    <recommendedName>
        <fullName evidence="3">Sporulation protein Cse60</fullName>
    </recommendedName>
</protein>
<keyword evidence="2" id="KW-1185">Reference proteome</keyword>
<dbReference type="AlphaFoldDB" id="A0A419V7B1"/>
<proteinExistence type="predicted"/>
<evidence type="ECO:0000313" key="2">
    <source>
        <dbReference type="Proteomes" id="UP000285120"/>
    </source>
</evidence>
<dbReference type="OrthoDB" id="2390370at2"/>
<accession>A0A419V7B1</accession>
<dbReference type="Proteomes" id="UP000285120">
    <property type="component" value="Unassembled WGS sequence"/>
</dbReference>
<name>A0A419V7B1_9BACL</name>
<evidence type="ECO:0000313" key="1">
    <source>
        <dbReference type="EMBL" id="RKD75930.1"/>
    </source>
</evidence>
<evidence type="ECO:0008006" key="3">
    <source>
        <dbReference type="Google" id="ProtNLM"/>
    </source>
</evidence>
<organism evidence="1 2">
    <name type="scientific">Sinobaca qinghaiensis</name>
    <dbReference type="NCBI Taxonomy" id="342944"/>
    <lineage>
        <taxon>Bacteria</taxon>
        <taxon>Bacillati</taxon>
        <taxon>Bacillota</taxon>
        <taxon>Bacilli</taxon>
        <taxon>Bacillales</taxon>
        <taxon>Sporolactobacillaceae</taxon>
        <taxon>Sinobaca</taxon>
    </lineage>
</organism>
<reference evidence="1 2" key="1">
    <citation type="submission" date="2018-09" db="EMBL/GenBank/DDBJ databases">
        <title>Genomic Encyclopedia of Archaeal and Bacterial Type Strains, Phase II (KMG-II): from individual species to whole genera.</title>
        <authorList>
            <person name="Goeker M."/>
        </authorList>
    </citation>
    <scope>NUCLEOTIDE SEQUENCE [LARGE SCALE GENOMIC DNA]</scope>
    <source>
        <strain evidence="1 2">DSM 17008</strain>
    </source>
</reference>